<evidence type="ECO:0000313" key="2">
    <source>
        <dbReference type="EMBL" id="AKH40397.1"/>
    </source>
</evidence>
<feature type="compositionally biased region" description="Low complexity" evidence="1">
    <location>
        <begin position="898"/>
        <end position="909"/>
    </location>
</feature>
<sequence length="909" mass="103997">MSEDPYCIDNDPNEWTIDIRRTIQRVGRNIKKFHNLDWNLDADAICLDPIWPRTGSNLVLGDCEPYDREEHMADLAKHKVSDLNSQQLTIYNHVLTRPSDIIVIQAGPGCGKSFVLKTIAYNQNRMINTVIYKHDLLSAFRYNSHRFTVAKYIMKLLSLQFFQYKALDQQLSSRMNSYEFFLTIISMLRLSKMSDVEGTILFLDEYTVMNKSFLLVILILLEYYKVGAIICGDRNQLQNIHNSSHTTLSSYSMARMFAQREFTMTINERCGSPEYNEIINFFASFSSNAPLDEYAFAMVSAFFLHQLVEPIRYDCIHLAATHKELAQALSIMVCNNAYPTSFYELNISASRSKDSKRFKMATETPTIINLPETERYISMLQTHQTQNGCNVELISSQVVGRFVPYIPLVVGARYYVHSHSDRSCGTLLEYNAEEQTVTMKLDNDKVVILGKTSSTGGAMFEQHLNYLMEGVESGRLYNYPIYPANFMSIHKCQGCTITNDLNLMLSKTNYQGLYVALSRVRNPSQIARVVVQNQISHLISTIINFPQYCDNRVPSVDEVRTAMVNYMFYDVTAIQTIYKNQTTAPNNNLNILSNYALQFVLNPDPLSRRNLRQLIVNFVNNNHFSVRLLKKLVTEEDLDPNLITIGKAVQYHDIVLALSCVNVQDRNVWLHEFMINNPDMANLLPEQFERNSCKYEDDKKRHNTILNQIGNLNEAYGLNVSSRDYIEAKSKLNIRVSPENVTENAKYCIRNVSHGKYLETTEFCAKVYHRYEANQICDVDWLLDELNKMLKCKLEKPDGVSRNKNNTFSKATHITNIGGPINRRMAAKNVINANAIVKKMEMHQEMRRQHKTEVAFSSIKRRRTGQNVTIGSFLKTSQTTANNVGGSGFDDDDDNTITDDSISTTTGGL</sequence>
<feature type="region of interest" description="Disordered" evidence="1">
    <location>
        <begin position="881"/>
        <end position="909"/>
    </location>
</feature>
<evidence type="ECO:0000256" key="1">
    <source>
        <dbReference type="SAM" id="MobiDB-lite"/>
    </source>
</evidence>
<dbReference type="InterPro" id="IPR027417">
    <property type="entry name" value="P-loop_NTPase"/>
</dbReference>
<proteinExistence type="predicted"/>
<accession>A0A0F7KNM9</accession>
<protein>
    <submittedName>
        <fullName evidence="2">Putative dnahel 2</fullName>
    </submittedName>
</protein>
<reference evidence="2" key="1">
    <citation type="journal article" date="2015" name="PLoS Biol.">
        <title>The Discovery, Distribution, and Evolution of Viruses Associated with Drosophila melanogaster.</title>
        <authorList>
            <person name="Webster C.L."/>
            <person name="Waldron F.M."/>
            <person name="Robertson S."/>
            <person name="Crowson D."/>
            <person name="Ferrari G."/>
            <person name="Quintana J.F."/>
            <person name="Brouqui J.M."/>
            <person name="Bayne E.H."/>
            <person name="Longdon B."/>
            <person name="Buck A.H."/>
            <person name="Lazzaro B.P."/>
            <person name="Akorli J."/>
            <person name="Haddrill P.R."/>
            <person name="Obbard D.J."/>
        </authorList>
    </citation>
    <scope>NUCLEOTIDE SEQUENCE</scope>
</reference>
<organism evidence="2">
    <name type="scientific">Kallithea virus</name>
    <dbReference type="NCBI Taxonomy" id="1654582"/>
    <lineage>
        <taxon>Viruses</taxon>
        <taxon>Viruses incertae sedis</taxon>
        <taxon>Naldaviricetes</taxon>
        <taxon>Lefavirales</taxon>
        <taxon>Nudiviridae</taxon>
        <taxon>Alphanudivirus</taxon>
        <taxon>Alphanudivirus dromelanogasteris</taxon>
    </lineage>
</organism>
<dbReference type="SUPFAM" id="SSF52540">
    <property type="entry name" value="P-loop containing nucleoside triphosphate hydrolases"/>
    <property type="match status" value="2"/>
</dbReference>
<name>A0A0F7KNM9_9VIRU</name>
<dbReference type="EMBL" id="KP714106">
    <property type="protein sequence ID" value="AKH40397.1"/>
    <property type="molecule type" value="Genomic_DNA"/>
</dbReference>
<dbReference type="Gene3D" id="3.40.50.300">
    <property type="entry name" value="P-loop containing nucleotide triphosphate hydrolases"/>
    <property type="match status" value="1"/>
</dbReference>